<protein>
    <recommendedName>
        <fullName evidence="4">Lipoprotein</fullName>
    </recommendedName>
</protein>
<evidence type="ECO:0008006" key="4">
    <source>
        <dbReference type="Google" id="ProtNLM"/>
    </source>
</evidence>
<dbReference type="PROSITE" id="PS51257">
    <property type="entry name" value="PROKAR_LIPOPROTEIN"/>
    <property type="match status" value="1"/>
</dbReference>
<dbReference type="AlphaFoldDB" id="A0A8J3VLM4"/>
<evidence type="ECO:0000313" key="2">
    <source>
        <dbReference type="EMBL" id="GIH11559.1"/>
    </source>
</evidence>
<sequence length="172" mass="17889">MRSPVIITIALLGLLAGCAGGPPPRAWAASVCSTLTPWRAEINTLTSRAQQQTPQSTTPEQAKDNLVRMLEGARDASEKARSGVEAAGVPEVDDGAKIAAGMTESLTKVRDAYGKARDTVSGLPTAEPSAFYDGVSAAMVTLQAEYAASALDTSNLRSVELQAAFAEAPECH</sequence>
<accession>A0A8J3VLM4</accession>
<reference evidence="2" key="1">
    <citation type="submission" date="2021-01" db="EMBL/GenBank/DDBJ databases">
        <title>Whole genome shotgun sequence of Rhizocola hellebori NBRC 109834.</title>
        <authorList>
            <person name="Komaki H."/>
            <person name="Tamura T."/>
        </authorList>
    </citation>
    <scope>NUCLEOTIDE SEQUENCE</scope>
    <source>
        <strain evidence="2">NBRC 109834</strain>
    </source>
</reference>
<keyword evidence="1" id="KW-0732">Signal</keyword>
<name>A0A8J3VLM4_9ACTN</name>
<keyword evidence="3" id="KW-1185">Reference proteome</keyword>
<evidence type="ECO:0000256" key="1">
    <source>
        <dbReference type="SAM" id="SignalP"/>
    </source>
</evidence>
<gene>
    <name evidence="2" type="ORF">Rhe02_96260</name>
</gene>
<evidence type="ECO:0000313" key="3">
    <source>
        <dbReference type="Proteomes" id="UP000612899"/>
    </source>
</evidence>
<organism evidence="2 3">
    <name type="scientific">Rhizocola hellebori</name>
    <dbReference type="NCBI Taxonomy" id="1392758"/>
    <lineage>
        <taxon>Bacteria</taxon>
        <taxon>Bacillati</taxon>
        <taxon>Actinomycetota</taxon>
        <taxon>Actinomycetes</taxon>
        <taxon>Micromonosporales</taxon>
        <taxon>Micromonosporaceae</taxon>
        <taxon>Rhizocola</taxon>
    </lineage>
</organism>
<comment type="caution">
    <text evidence="2">The sequence shown here is derived from an EMBL/GenBank/DDBJ whole genome shotgun (WGS) entry which is preliminary data.</text>
</comment>
<proteinExistence type="predicted"/>
<dbReference type="Proteomes" id="UP000612899">
    <property type="component" value="Unassembled WGS sequence"/>
</dbReference>
<feature type="chain" id="PRO_5035206002" description="Lipoprotein" evidence="1">
    <location>
        <begin position="29"/>
        <end position="172"/>
    </location>
</feature>
<dbReference type="RefSeq" id="WP_203915282.1">
    <property type="nucleotide sequence ID" value="NZ_BONY01000143.1"/>
</dbReference>
<dbReference type="EMBL" id="BONY01000143">
    <property type="protein sequence ID" value="GIH11559.1"/>
    <property type="molecule type" value="Genomic_DNA"/>
</dbReference>
<feature type="signal peptide" evidence="1">
    <location>
        <begin position="1"/>
        <end position="28"/>
    </location>
</feature>